<keyword evidence="2" id="KW-0732">Signal</keyword>
<feature type="compositionally biased region" description="Basic and acidic residues" evidence="1">
    <location>
        <begin position="82"/>
        <end position="93"/>
    </location>
</feature>
<dbReference type="Proteomes" id="UP001215598">
    <property type="component" value="Unassembled WGS sequence"/>
</dbReference>
<feature type="region of interest" description="Disordered" evidence="1">
    <location>
        <begin position="36"/>
        <end position="128"/>
    </location>
</feature>
<feature type="compositionally biased region" description="Polar residues" evidence="1">
    <location>
        <begin position="96"/>
        <end position="109"/>
    </location>
</feature>
<dbReference type="PROSITE" id="PS51257">
    <property type="entry name" value="PROKAR_LIPOPROTEIN"/>
    <property type="match status" value="1"/>
</dbReference>
<feature type="chain" id="PRO_5042085730" description="Secreted protein" evidence="2">
    <location>
        <begin position="27"/>
        <end position="128"/>
    </location>
</feature>
<keyword evidence="4" id="KW-1185">Reference proteome</keyword>
<evidence type="ECO:0008006" key="5">
    <source>
        <dbReference type="Google" id="ProtNLM"/>
    </source>
</evidence>
<dbReference type="EMBL" id="JARKIB010000286">
    <property type="protein sequence ID" value="KAJ7716782.1"/>
    <property type="molecule type" value="Genomic_DNA"/>
</dbReference>
<feature type="signal peptide" evidence="2">
    <location>
        <begin position="1"/>
        <end position="26"/>
    </location>
</feature>
<organism evidence="3 4">
    <name type="scientific">Mycena metata</name>
    <dbReference type="NCBI Taxonomy" id="1033252"/>
    <lineage>
        <taxon>Eukaryota</taxon>
        <taxon>Fungi</taxon>
        <taxon>Dikarya</taxon>
        <taxon>Basidiomycota</taxon>
        <taxon>Agaricomycotina</taxon>
        <taxon>Agaricomycetes</taxon>
        <taxon>Agaricomycetidae</taxon>
        <taxon>Agaricales</taxon>
        <taxon>Marasmiineae</taxon>
        <taxon>Mycenaceae</taxon>
        <taxon>Mycena</taxon>
    </lineage>
</organism>
<name>A0AAD7HB93_9AGAR</name>
<dbReference type="AlphaFoldDB" id="A0AAD7HB93"/>
<protein>
    <recommendedName>
        <fullName evidence="5">Secreted protein</fullName>
    </recommendedName>
</protein>
<accession>A0AAD7HB93</accession>
<gene>
    <name evidence="3" type="ORF">B0H16DRAFT_451305</name>
</gene>
<evidence type="ECO:0000256" key="2">
    <source>
        <dbReference type="SAM" id="SignalP"/>
    </source>
</evidence>
<feature type="compositionally biased region" description="Low complexity" evidence="1">
    <location>
        <begin position="36"/>
        <end position="61"/>
    </location>
</feature>
<proteinExistence type="predicted"/>
<evidence type="ECO:0000256" key="1">
    <source>
        <dbReference type="SAM" id="MobiDB-lite"/>
    </source>
</evidence>
<sequence length="128" mass="13692">MLKTYSARCRLSSATFGSLILIVACAIKDQPEQFCRATRTPGPRRNPRRAPSSSPSALKAANVSSPRSTHAGLFLYHAAPQAHDHDAHDHAETPKLSASSSGPQNSVENHTAVDDEDSKECVAWGTPS</sequence>
<comment type="caution">
    <text evidence="3">The sequence shown here is derived from an EMBL/GenBank/DDBJ whole genome shotgun (WGS) entry which is preliminary data.</text>
</comment>
<evidence type="ECO:0000313" key="4">
    <source>
        <dbReference type="Proteomes" id="UP001215598"/>
    </source>
</evidence>
<reference evidence="3" key="1">
    <citation type="submission" date="2023-03" db="EMBL/GenBank/DDBJ databases">
        <title>Massive genome expansion in bonnet fungi (Mycena s.s.) driven by repeated elements and novel gene families across ecological guilds.</title>
        <authorList>
            <consortium name="Lawrence Berkeley National Laboratory"/>
            <person name="Harder C.B."/>
            <person name="Miyauchi S."/>
            <person name="Viragh M."/>
            <person name="Kuo A."/>
            <person name="Thoen E."/>
            <person name="Andreopoulos B."/>
            <person name="Lu D."/>
            <person name="Skrede I."/>
            <person name="Drula E."/>
            <person name="Henrissat B."/>
            <person name="Morin E."/>
            <person name="Kohler A."/>
            <person name="Barry K."/>
            <person name="LaButti K."/>
            <person name="Morin E."/>
            <person name="Salamov A."/>
            <person name="Lipzen A."/>
            <person name="Mereny Z."/>
            <person name="Hegedus B."/>
            <person name="Baldrian P."/>
            <person name="Stursova M."/>
            <person name="Weitz H."/>
            <person name="Taylor A."/>
            <person name="Grigoriev I.V."/>
            <person name="Nagy L.G."/>
            <person name="Martin F."/>
            <person name="Kauserud H."/>
        </authorList>
    </citation>
    <scope>NUCLEOTIDE SEQUENCE</scope>
    <source>
        <strain evidence="3">CBHHK182m</strain>
    </source>
</reference>
<evidence type="ECO:0000313" key="3">
    <source>
        <dbReference type="EMBL" id="KAJ7716782.1"/>
    </source>
</evidence>